<dbReference type="RefSeq" id="WP_189650264.1">
    <property type="nucleotide sequence ID" value="NZ_BMRC01000013.1"/>
</dbReference>
<dbReference type="InterPro" id="IPR029058">
    <property type="entry name" value="AB_hydrolase_fold"/>
</dbReference>
<dbReference type="PANTHER" id="PTHR37017">
    <property type="entry name" value="AB HYDROLASE-1 DOMAIN-CONTAINING PROTEIN-RELATED"/>
    <property type="match status" value="1"/>
</dbReference>
<evidence type="ECO:0000313" key="2">
    <source>
        <dbReference type="EMBL" id="MFB9204707.1"/>
    </source>
</evidence>
<dbReference type="Gene3D" id="3.40.50.1820">
    <property type="entry name" value="alpha/beta hydrolase"/>
    <property type="match status" value="1"/>
</dbReference>
<evidence type="ECO:0000259" key="1">
    <source>
        <dbReference type="Pfam" id="PF12697"/>
    </source>
</evidence>
<feature type="domain" description="AB hydrolase-1" evidence="1">
    <location>
        <begin position="5"/>
        <end position="231"/>
    </location>
</feature>
<dbReference type="Proteomes" id="UP001589647">
    <property type="component" value="Unassembled WGS sequence"/>
</dbReference>
<dbReference type="InterPro" id="IPR000073">
    <property type="entry name" value="AB_hydrolase_1"/>
</dbReference>
<keyword evidence="3" id="KW-1185">Reference proteome</keyword>
<dbReference type="InterPro" id="IPR052897">
    <property type="entry name" value="Sec-Metab_Biosynth_Hydrolase"/>
</dbReference>
<gene>
    <name evidence="2" type="ORF">ACFFV7_26180</name>
</gene>
<reference evidence="2 3" key="1">
    <citation type="submission" date="2024-09" db="EMBL/GenBank/DDBJ databases">
        <authorList>
            <person name="Sun Q."/>
            <person name="Mori K."/>
        </authorList>
    </citation>
    <scope>NUCLEOTIDE SEQUENCE [LARGE SCALE GENOMIC DNA]</scope>
    <source>
        <strain evidence="2 3">CCM 3426</strain>
    </source>
</reference>
<dbReference type="SUPFAM" id="SSF53474">
    <property type="entry name" value="alpha/beta-Hydrolases"/>
    <property type="match status" value="1"/>
</dbReference>
<name>A0ABV5IJK7_9ACTN</name>
<dbReference type="EMBL" id="JBHMEI010000020">
    <property type="protein sequence ID" value="MFB9204707.1"/>
    <property type="molecule type" value="Genomic_DNA"/>
</dbReference>
<dbReference type="Pfam" id="PF12697">
    <property type="entry name" value="Abhydrolase_6"/>
    <property type="match status" value="1"/>
</dbReference>
<accession>A0ABV5IJK7</accession>
<sequence length="241" mass="25903">MKGTFLLLPGSWSGAWIWEPVVRRLRLLGHDARAVTLRGLSGPRDDVAGVGLETHVDEVLTLLKNEGLRDVVLVGHSYSGLVAGQVADRAPGRVAHTVYVEAFLPHDGRSMLHAFPDRQREQELRLIESGGGRWPAPDHTLVAEGQGLTAAQARWLAARFVGHPGRAVADPAVLSTPLERQKASYVVCALDHFQGSLSPDVSALRAEPSWDFHTLDTGCWPMVSAPGPLAALLSGTLAGLR</sequence>
<dbReference type="PANTHER" id="PTHR37017:SF11">
    <property type="entry name" value="ESTERASE_LIPASE_THIOESTERASE DOMAIN-CONTAINING PROTEIN"/>
    <property type="match status" value="1"/>
</dbReference>
<evidence type="ECO:0000313" key="3">
    <source>
        <dbReference type="Proteomes" id="UP001589647"/>
    </source>
</evidence>
<organism evidence="2 3">
    <name type="scientific">Nonomuraea spiralis</name>
    <dbReference type="NCBI Taxonomy" id="46182"/>
    <lineage>
        <taxon>Bacteria</taxon>
        <taxon>Bacillati</taxon>
        <taxon>Actinomycetota</taxon>
        <taxon>Actinomycetes</taxon>
        <taxon>Streptosporangiales</taxon>
        <taxon>Streptosporangiaceae</taxon>
        <taxon>Nonomuraea</taxon>
    </lineage>
</organism>
<keyword evidence="2" id="KW-0378">Hydrolase</keyword>
<protein>
    <submittedName>
        <fullName evidence="2">Alpha/beta fold hydrolase</fullName>
    </submittedName>
</protein>
<comment type="caution">
    <text evidence="2">The sequence shown here is derived from an EMBL/GenBank/DDBJ whole genome shotgun (WGS) entry which is preliminary data.</text>
</comment>
<dbReference type="GO" id="GO:0016787">
    <property type="term" value="F:hydrolase activity"/>
    <property type="evidence" value="ECO:0007669"/>
    <property type="project" value="UniProtKB-KW"/>
</dbReference>
<proteinExistence type="predicted"/>